<keyword evidence="2" id="KW-1185">Reference proteome</keyword>
<comment type="caution">
    <text evidence="1">The sequence shown here is derived from an EMBL/GenBank/DDBJ whole genome shotgun (WGS) entry which is preliminary data.</text>
</comment>
<evidence type="ECO:0000313" key="1">
    <source>
        <dbReference type="EMBL" id="KAJ6396789.1"/>
    </source>
</evidence>
<protein>
    <submittedName>
        <fullName evidence="1">Uncharacterized protein</fullName>
    </submittedName>
</protein>
<evidence type="ECO:0000313" key="2">
    <source>
        <dbReference type="Proteomes" id="UP001141253"/>
    </source>
</evidence>
<sequence>MRLHEYITPMHECSFLSWLSLNKLVMMWIRSPRAHPIRPLVRGLVCCTGNMIMQCLEDLVYIPTLCP</sequence>
<dbReference type="EMBL" id="JAPFFI010000004">
    <property type="protein sequence ID" value="KAJ6396789.1"/>
    <property type="molecule type" value="Genomic_DNA"/>
</dbReference>
<gene>
    <name evidence="1" type="ORF">OIU77_021753</name>
</gene>
<reference evidence="1" key="2">
    <citation type="journal article" date="2023" name="Int. J. Mol. Sci.">
        <title>De Novo Assembly and Annotation of 11 Diverse Shrub Willow (Salix) Genomes Reveals Novel Gene Organization in Sex-Linked Regions.</title>
        <authorList>
            <person name="Hyden B."/>
            <person name="Feng K."/>
            <person name="Yates T.B."/>
            <person name="Jawdy S."/>
            <person name="Cereghino C."/>
            <person name="Smart L.B."/>
            <person name="Muchero W."/>
        </authorList>
    </citation>
    <scope>NUCLEOTIDE SEQUENCE</scope>
    <source>
        <tissue evidence="1">Shoot tip</tissue>
    </source>
</reference>
<reference evidence="1" key="1">
    <citation type="submission" date="2022-10" db="EMBL/GenBank/DDBJ databases">
        <authorList>
            <person name="Hyden B.L."/>
            <person name="Feng K."/>
            <person name="Yates T."/>
            <person name="Jawdy S."/>
            <person name="Smart L.B."/>
            <person name="Muchero W."/>
        </authorList>
    </citation>
    <scope>NUCLEOTIDE SEQUENCE</scope>
    <source>
        <tissue evidence="1">Shoot tip</tissue>
    </source>
</reference>
<proteinExistence type="predicted"/>
<accession>A0ABQ9CE92</accession>
<name>A0ABQ9CE92_9ROSI</name>
<organism evidence="1 2">
    <name type="scientific">Salix suchowensis</name>
    <dbReference type="NCBI Taxonomy" id="1278906"/>
    <lineage>
        <taxon>Eukaryota</taxon>
        <taxon>Viridiplantae</taxon>
        <taxon>Streptophyta</taxon>
        <taxon>Embryophyta</taxon>
        <taxon>Tracheophyta</taxon>
        <taxon>Spermatophyta</taxon>
        <taxon>Magnoliopsida</taxon>
        <taxon>eudicotyledons</taxon>
        <taxon>Gunneridae</taxon>
        <taxon>Pentapetalae</taxon>
        <taxon>rosids</taxon>
        <taxon>fabids</taxon>
        <taxon>Malpighiales</taxon>
        <taxon>Salicaceae</taxon>
        <taxon>Saliceae</taxon>
        <taxon>Salix</taxon>
    </lineage>
</organism>
<dbReference type="Proteomes" id="UP001141253">
    <property type="component" value="Chromosome 4"/>
</dbReference>